<dbReference type="InterPro" id="IPR006926">
    <property type="entry name" value="Vps16_N"/>
</dbReference>
<dbReference type="Proteomes" id="UP001140172">
    <property type="component" value="Unassembled WGS sequence"/>
</dbReference>
<dbReference type="EMBL" id="JANBUM010000297">
    <property type="protein sequence ID" value="KAJ2779461.1"/>
    <property type="molecule type" value="Genomic_DNA"/>
</dbReference>
<evidence type="ECO:0000313" key="5">
    <source>
        <dbReference type="EMBL" id="KAJ2779461.1"/>
    </source>
</evidence>
<evidence type="ECO:0000313" key="6">
    <source>
        <dbReference type="Proteomes" id="UP001140172"/>
    </source>
</evidence>
<dbReference type="OrthoDB" id="1792at2759"/>
<dbReference type="GO" id="GO:0006886">
    <property type="term" value="P:intracellular protein transport"/>
    <property type="evidence" value="ECO:0007669"/>
    <property type="project" value="InterPro"/>
</dbReference>
<evidence type="ECO:0000256" key="2">
    <source>
        <dbReference type="PIRNR" id="PIRNR007949"/>
    </source>
</evidence>
<proteinExistence type="inferred from homology"/>
<evidence type="ECO:0000259" key="4">
    <source>
        <dbReference type="Pfam" id="PF04841"/>
    </source>
</evidence>
<keyword evidence="6" id="KW-1185">Reference proteome</keyword>
<feature type="domain" description="Vps16 N-terminal" evidence="4">
    <location>
        <begin position="7"/>
        <end position="421"/>
    </location>
</feature>
<dbReference type="AlphaFoldDB" id="A0A9W8HCX2"/>
<dbReference type="InterPro" id="IPR036322">
    <property type="entry name" value="WD40_repeat_dom_sf"/>
</dbReference>
<evidence type="ECO:0000256" key="1">
    <source>
        <dbReference type="ARBA" id="ARBA00009250"/>
    </source>
</evidence>
<dbReference type="Pfam" id="PF04840">
    <property type="entry name" value="Vps16_C"/>
    <property type="match status" value="1"/>
</dbReference>
<feature type="domain" description="Vps16 C-terminal" evidence="3">
    <location>
        <begin position="520"/>
        <end position="820"/>
    </location>
</feature>
<name>A0A9W8HCX2_9FUNG</name>
<dbReference type="GO" id="GO:0042144">
    <property type="term" value="P:vacuole fusion, non-autophagic"/>
    <property type="evidence" value="ECO:0007669"/>
    <property type="project" value="TreeGrafter"/>
</dbReference>
<comment type="caution">
    <text evidence="5">The sequence shown here is derived from an EMBL/GenBank/DDBJ whole genome shotgun (WGS) entry which is preliminary data.</text>
</comment>
<dbReference type="PANTHER" id="PTHR12811">
    <property type="entry name" value="VACUOLAR PROTEIN SORTING VPS16"/>
    <property type="match status" value="1"/>
</dbReference>
<evidence type="ECO:0000259" key="3">
    <source>
        <dbReference type="Pfam" id="PF04840"/>
    </source>
</evidence>
<dbReference type="GO" id="GO:0030897">
    <property type="term" value="C:HOPS complex"/>
    <property type="evidence" value="ECO:0007669"/>
    <property type="project" value="TreeGrafter"/>
</dbReference>
<dbReference type="GO" id="GO:0005768">
    <property type="term" value="C:endosome"/>
    <property type="evidence" value="ECO:0007669"/>
    <property type="project" value="UniProtKB-ARBA"/>
</dbReference>
<keyword evidence="2" id="KW-0653">Protein transport</keyword>
<comment type="function">
    <text evidence="2">Essential for vacuolar protein sorting. Required for vacuole biogenesis, stability and to maintain vacuole morphology.</text>
</comment>
<sequence>MNLHIHPSSEWHAMQDTFYRKHRIYQMQWAELDLTKFRVAASSFAGPIALLRDDRQLLEAGAGPLLDSDIRIYSSSGRLIGKVEYEGLHIAAFSWNAREQLVCVQEDGNVRVISLDDSQRHRKHSDRSRVESFSLGSEARERRIVDVRFWDQGLVAMTADYRLIYVNDIGEPKPRMLADAHITEMPRAWTVVPPHLTLSHHVEVLVATGQTVVSVDAVGVQDQLLEQGPYTCISVSPNGRLVALCSELNRIQVVSMDFQRSFSEYSHDIPGDDALDIAWCGSDAAIASFATQAVLIGPFGDTLSFPHESPVHLVQELDGVRMFNAMEHSFLSKVGSDSTSVFQIGSTAPAALLYDALDNMRSHSARADEIVRSIGDDMALAVDACIAAAGVEPLVEYQQSLLRAASLGKSFLTMYNGDKLVDMCRQLRVINALTAYDIGLPVSLMQFQSLPFEDWVQRLLSRNHHQLALRICRYLEHPVDQVYIHWACAKIHASTTLDDDALYRVLHARLEQLQPSGVTSYVDISEVANACGYQRLAIRLLEHEPRASNQVPLLISMGQDDAAMAAAIRSSDADLVYFVIFHLFKALPLGEFFQTIGRSRVASQLFEKYCTDQGAPVLEDYYYQEDAFAKSARLIIKDNLAERDVGKLVANLKVALKILHNDKAAATEARAVDSQISLLQAQHQLERDTPGHKFVGLPLNQTLAQCLVLGDYARAGKLRNDFKVPERRYYWIKLRALVQRRDWVELARLANAKKSPIGYRPFVDECIQALQYQEAAKYITRCESSTERAQLYLKIGFYHEAVFSASQARDIDMLRQIHAAARDPTLQHDISQMIDQMSARG</sequence>
<organism evidence="5 6">
    <name type="scientific">Coemansia interrupta</name>
    <dbReference type="NCBI Taxonomy" id="1126814"/>
    <lineage>
        <taxon>Eukaryota</taxon>
        <taxon>Fungi</taxon>
        <taxon>Fungi incertae sedis</taxon>
        <taxon>Zoopagomycota</taxon>
        <taxon>Kickxellomycotina</taxon>
        <taxon>Kickxellomycetes</taxon>
        <taxon>Kickxellales</taxon>
        <taxon>Kickxellaceae</taxon>
        <taxon>Coemansia</taxon>
    </lineage>
</organism>
<dbReference type="Gene3D" id="2.130.10.10">
    <property type="entry name" value="YVTN repeat-like/Quinoprotein amine dehydrogenase"/>
    <property type="match status" value="1"/>
</dbReference>
<protein>
    <recommendedName>
        <fullName evidence="2">Probable vacuolar protein sorting-associated protein 16 homolog</fullName>
    </recommendedName>
</protein>
<accession>A0A9W8HCX2</accession>
<dbReference type="PIRSF" id="PIRSF007949">
    <property type="entry name" value="VPS16"/>
    <property type="match status" value="1"/>
</dbReference>
<comment type="similarity">
    <text evidence="1 2">Belongs to the VPS16 family.</text>
</comment>
<dbReference type="GO" id="GO:0003779">
    <property type="term" value="F:actin binding"/>
    <property type="evidence" value="ECO:0007669"/>
    <property type="project" value="TreeGrafter"/>
</dbReference>
<dbReference type="Gene3D" id="1.10.150.780">
    <property type="entry name" value="Vps16, C-terminal region"/>
    <property type="match status" value="1"/>
</dbReference>
<dbReference type="InterPro" id="IPR006925">
    <property type="entry name" value="Vps16_C"/>
</dbReference>
<gene>
    <name evidence="5" type="primary">vps16</name>
    <name evidence="5" type="ORF">GGI15_003864</name>
</gene>
<keyword evidence="2" id="KW-0813">Transport</keyword>
<dbReference type="SUPFAM" id="SSF50978">
    <property type="entry name" value="WD40 repeat-like"/>
    <property type="match status" value="1"/>
</dbReference>
<dbReference type="GO" id="GO:0016197">
    <property type="term" value="P:endosomal transport"/>
    <property type="evidence" value="ECO:0007669"/>
    <property type="project" value="TreeGrafter"/>
</dbReference>
<dbReference type="InterPro" id="IPR016534">
    <property type="entry name" value="VPS16"/>
</dbReference>
<dbReference type="Pfam" id="PF04841">
    <property type="entry name" value="Vps16_N"/>
    <property type="match status" value="1"/>
</dbReference>
<dbReference type="InterPro" id="IPR015943">
    <property type="entry name" value="WD40/YVTN_repeat-like_dom_sf"/>
</dbReference>
<reference evidence="5" key="1">
    <citation type="submission" date="2022-07" db="EMBL/GenBank/DDBJ databases">
        <title>Phylogenomic reconstructions and comparative analyses of Kickxellomycotina fungi.</title>
        <authorList>
            <person name="Reynolds N.K."/>
            <person name="Stajich J.E."/>
            <person name="Barry K."/>
            <person name="Grigoriev I.V."/>
            <person name="Crous P."/>
            <person name="Smith M.E."/>
        </authorList>
    </citation>
    <scope>NUCLEOTIDE SEQUENCE</scope>
    <source>
        <strain evidence="5">BCRC 34489</strain>
    </source>
</reference>
<dbReference type="InterPro" id="IPR038132">
    <property type="entry name" value="Vps16_C_sf"/>
</dbReference>
<dbReference type="PANTHER" id="PTHR12811:SF0">
    <property type="entry name" value="VACUOLAR PROTEIN SORTING-ASSOCIATED PROTEIN 16 HOMOLOG"/>
    <property type="match status" value="1"/>
</dbReference>